<reference evidence="1 2" key="1">
    <citation type="submission" date="2012-05" db="EMBL/GenBank/DDBJ databases">
        <title>Recombination and specialization in a pathogen metapopulation.</title>
        <authorList>
            <person name="Gardiner A."/>
            <person name="Kemen E."/>
            <person name="Schultz-Larsen T."/>
            <person name="MacLean D."/>
            <person name="Van Oosterhout C."/>
            <person name="Jones J.D.G."/>
        </authorList>
    </citation>
    <scope>NUCLEOTIDE SEQUENCE [LARGE SCALE GENOMIC DNA]</scope>
    <source>
        <strain evidence="1 2">Ac Nc2</strain>
    </source>
</reference>
<evidence type="ECO:0000313" key="1">
    <source>
        <dbReference type="EMBL" id="CCI46284.1"/>
    </source>
</evidence>
<comment type="caution">
    <text evidence="1">The sequence shown here is derived from an EMBL/GenBank/DDBJ whole genome shotgun (WGS) entry which is preliminary data.</text>
</comment>
<dbReference type="InParanoid" id="A0A024GIW3"/>
<dbReference type="Proteomes" id="UP000053237">
    <property type="component" value="Unassembled WGS sequence"/>
</dbReference>
<proteinExistence type="predicted"/>
<dbReference type="EMBL" id="CAIX01000122">
    <property type="protein sequence ID" value="CCI46284.1"/>
    <property type="molecule type" value="Genomic_DNA"/>
</dbReference>
<keyword evidence="2" id="KW-1185">Reference proteome</keyword>
<accession>A0A024GIW3</accession>
<evidence type="ECO:0000313" key="2">
    <source>
        <dbReference type="Proteomes" id="UP000053237"/>
    </source>
</evidence>
<organism evidence="1 2">
    <name type="scientific">Albugo candida</name>
    <dbReference type="NCBI Taxonomy" id="65357"/>
    <lineage>
        <taxon>Eukaryota</taxon>
        <taxon>Sar</taxon>
        <taxon>Stramenopiles</taxon>
        <taxon>Oomycota</taxon>
        <taxon>Peronosporomycetes</taxon>
        <taxon>Albuginales</taxon>
        <taxon>Albuginaceae</taxon>
        <taxon>Albugo</taxon>
    </lineage>
</organism>
<gene>
    <name evidence="1" type="ORF">BN9_072130</name>
</gene>
<sequence length="188" mass="21730">MREEGSIHYNYMHLFPHSKIIIAIFSDLCLCRCNPIAFHYDELYFKNTMYPPFLSFIEPSSDSITPFILYISNEYTKTSRLSREITAPGIPGFAFLHMLHSCRRSQLTFPHLKQSVRIIRLHLNRMTCEVYPYTVHVQSPGLNKPGGPRKSALLLSSFLLAFCISSSGRGVWQRLHAFRRAKFTLAQL</sequence>
<name>A0A024GIW3_9STRA</name>
<protein>
    <submittedName>
        <fullName evidence="1">Uncharacterized protein</fullName>
    </submittedName>
</protein>
<dbReference type="AlphaFoldDB" id="A0A024GIW3"/>